<dbReference type="CDD" id="cd01081">
    <property type="entry name" value="Aldose_epim"/>
    <property type="match status" value="1"/>
</dbReference>
<dbReference type="GO" id="GO:0004034">
    <property type="term" value="F:aldose 1-epimerase activity"/>
    <property type="evidence" value="ECO:0007669"/>
    <property type="project" value="TreeGrafter"/>
</dbReference>
<evidence type="ECO:0000256" key="2">
    <source>
        <dbReference type="ARBA" id="ARBA00011245"/>
    </source>
</evidence>
<dbReference type="EMBL" id="SRSO01000025">
    <property type="protein sequence ID" value="TGV01324.1"/>
    <property type="molecule type" value="Genomic_DNA"/>
</dbReference>
<dbReference type="Gene3D" id="2.70.98.10">
    <property type="match status" value="1"/>
</dbReference>
<name>A0A4V3P4G5_9FLAO</name>
<evidence type="ECO:0000313" key="4">
    <source>
        <dbReference type="EMBL" id="TGV01324.1"/>
    </source>
</evidence>
<keyword evidence="3" id="KW-0106">Calcium</keyword>
<comment type="cofactor">
    <cofactor evidence="1">
        <name>Ca(2+)</name>
        <dbReference type="ChEBI" id="CHEBI:29108"/>
    </cofactor>
</comment>
<proteinExistence type="predicted"/>
<dbReference type="InterPro" id="IPR011013">
    <property type="entry name" value="Gal_mutarotase_sf_dom"/>
</dbReference>
<dbReference type="Proteomes" id="UP000307602">
    <property type="component" value="Unassembled WGS sequence"/>
</dbReference>
<evidence type="ECO:0000256" key="3">
    <source>
        <dbReference type="ARBA" id="ARBA00022837"/>
    </source>
</evidence>
<organism evidence="4 5">
    <name type="scientific">Flavivirga rizhaonensis</name>
    <dbReference type="NCBI Taxonomy" id="2559571"/>
    <lineage>
        <taxon>Bacteria</taxon>
        <taxon>Pseudomonadati</taxon>
        <taxon>Bacteroidota</taxon>
        <taxon>Flavobacteriia</taxon>
        <taxon>Flavobacteriales</taxon>
        <taxon>Flavobacteriaceae</taxon>
        <taxon>Flavivirga</taxon>
    </lineage>
</organism>
<dbReference type="PANTHER" id="PTHR10091">
    <property type="entry name" value="ALDOSE-1-EPIMERASE"/>
    <property type="match status" value="1"/>
</dbReference>
<comment type="caution">
    <text evidence="4">The sequence shown here is derived from an EMBL/GenBank/DDBJ whole genome shotgun (WGS) entry which is preliminary data.</text>
</comment>
<dbReference type="GO" id="GO:0030246">
    <property type="term" value="F:carbohydrate binding"/>
    <property type="evidence" value="ECO:0007669"/>
    <property type="project" value="InterPro"/>
</dbReference>
<evidence type="ECO:0000313" key="5">
    <source>
        <dbReference type="Proteomes" id="UP000307602"/>
    </source>
</evidence>
<dbReference type="SUPFAM" id="SSF74650">
    <property type="entry name" value="Galactose mutarotase-like"/>
    <property type="match status" value="1"/>
</dbReference>
<reference evidence="4 5" key="1">
    <citation type="submission" date="2019-04" db="EMBL/GenBank/DDBJ databases">
        <authorList>
            <person name="Liu A."/>
        </authorList>
    </citation>
    <scope>NUCLEOTIDE SEQUENCE [LARGE SCALE GENOMIC DNA]</scope>
    <source>
        <strain evidence="4 5">RZ03</strain>
    </source>
</reference>
<accession>A0A4V3P4G5</accession>
<dbReference type="GO" id="GO:0033499">
    <property type="term" value="P:galactose catabolic process via UDP-galactose, Leloir pathway"/>
    <property type="evidence" value="ECO:0007669"/>
    <property type="project" value="TreeGrafter"/>
</dbReference>
<gene>
    <name evidence="4" type="ORF">EM932_16165</name>
</gene>
<dbReference type="OrthoDB" id="9808779at2"/>
<keyword evidence="5" id="KW-1185">Reference proteome</keyword>
<dbReference type="Pfam" id="PF01263">
    <property type="entry name" value="Aldose_epim"/>
    <property type="match status" value="1"/>
</dbReference>
<evidence type="ECO:0000256" key="1">
    <source>
        <dbReference type="ARBA" id="ARBA00001913"/>
    </source>
</evidence>
<dbReference type="GO" id="GO:0006006">
    <property type="term" value="P:glucose metabolic process"/>
    <property type="evidence" value="ECO:0007669"/>
    <property type="project" value="TreeGrafter"/>
</dbReference>
<dbReference type="PANTHER" id="PTHR10091:SF0">
    <property type="entry name" value="GALACTOSE MUTAROTASE"/>
    <property type="match status" value="1"/>
</dbReference>
<protein>
    <submittedName>
        <fullName evidence="4">Aldose 1-epimerase</fullName>
    </submittedName>
</protein>
<dbReference type="InterPro" id="IPR008183">
    <property type="entry name" value="Aldose_1/G6P_1-epimerase"/>
</dbReference>
<comment type="subunit">
    <text evidence="2">Monomer.</text>
</comment>
<sequence length="297" mass="33614">MKIVYKISHNKTSNILEIENSESGVHGKIYLNSGASLQKLTLKGHAIIKDLSPLTYANTYASSILFPFANRIKDGAYTFNDNDFQFEINQKEENNALHGLVYNKAFHIVDQETSHDSASILLEYNETELSIGFPYTYTIQLKYVFTSNDLSLGVSVKNTDSKAFPFTLGWHPYFLSDDLFNSSLEFNSSKKIVLGERNITTGIENFELKDVLTIEDKQLDDCWVLDSNKVTFNTPKYKLIIESSAENNFLQAYTPPKLNTIAIEPTTGVSDSFNNKIGLEVLDPNDIYNINWSLKIK</sequence>
<dbReference type="InterPro" id="IPR014718">
    <property type="entry name" value="GH-type_carb-bd"/>
</dbReference>
<dbReference type="AlphaFoldDB" id="A0A4V3P4G5"/>